<evidence type="ECO:0000259" key="4">
    <source>
        <dbReference type="PROSITE" id="PS51064"/>
    </source>
</evidence>
<keyword evidence="1" id="KW-0597">Phosphoprotein</keyword>
<dbReference type="InterPro" id="IPR002404">
    <property type="entry name" value="IRS_PTB"/>
</dbReference>
<dbReference type="InterPro" id="IPR001849">
    <property type="entry name" value="PH_domain"/>
</dbReference>
<evidence type="ECO:0000313" key="6">
    <source>
        <dbReference type="Proteomes" id="UP000261640"/>
    </source>
</evidence>
<feature type="compositionally biased region" description="Low complexity" evidence="2">
    <location>
        <begin position="498"/>
        <end position="519"/>
    </location>
</feature>
<evidence type="ECO:0000259" key="3">
    <source>
        <dbReference type="PROSITE" id="PS50003"/>
    </source>
</evidence>
<dbReference type="InterPro" id="IPR011993">
    <property type="entry name" value="PH-like_dom_sf"/>
</dbReference>
<feature type="domain" description="IRS-type PTB" evidence="4">
    <location>
        <begin position="238"/>
        <end position="344"/>
    </location>
</feature>
<dbReference type="SMART" id="SM01244">
    <property type="entry name" value="IRS"/>
    <property type="match status" value="1"/>
</dbReference>
<sequence length="648" mass="71592">MAEGYDSQRRSPPASSSPVSSPCSNSTQTWIPAGSPLQRSWMSDCQTEQDSLDHRAGMQSCELSSPHFYEELFCTRQTSVPLVSLAGTLMTSTGPQSDVVKQGYLGKMERNHRKYFVLRTGSHTGPSRLEWYKNQEKFAAMERSASPATLFGSSKRGVIYLGSCLGVGQTGSSRKGYTVVLYTKDQTMVLVLEDQQEQGEWYLALRTLMEEERRDEDHSEGFEDEDDGYCTLPPTAFFKEVWPVTVKPRGLGRSKSLAGETRLCLTATSLILVRVGACSDLPSVTIPLLSVRCFGRLDGLFFLELGRSAPNGPGEIWMEARDQGNPAIAQNIHEVVLETIRALRALPDFSRSPTSSYNQHQALLASKRSRPKYRDKLVNVRPLSSPLVLPPKDTEVQASPKRCCLEPSKPDQTELGSVLSFTSHLTPVRSQQGFVSDNGNYMEMQMQRCSTAVHRVDGWELGDDEEGLEYMMMSPQVSHTSSILPQDDYVTMVSPHKLSWPAHSSPSSSFQTSFNSLTSDSYSPLHPSHHQPSEHSLTTSVLQSETENGLSQMSVSCSTRLQDDTRQQQKSVWHRRHQAQGSATTPPLDSTDVSDLMAPFDRLGLGSTRQGQASPNSDADCSSRPQAAPDKSVRRCLLSSCLPSCLQG</sequence>
<feature type="domain" description="PH" evidence="3">
    <location>
        <begin position="98"/>
        <end position="210"/>
    </location>
</feature>
<dbReference type="GeneTree" id="ENSGT00940000160883"/>
<feature type="region of interest" description="Disordered" evidence="2">
    <location>
        <begin position="498"/>
        <end position="629"/>
    </location>
</feature>
<dbReference type="SUPFAM" id="SSF50729">
    <property type="entry name" value="PH domain-like"/>
    <property type="match status" value="2"/>
</dbReference>
<dbReference type="SMART" id="SM00310">
    <property type="entry name" value="PTBI"/>
    <property type="match status" value="1"/>
</dbReference>
<dbReference type="OrthoDB" id="946068at2759"/>
<feature type="compositionally biased region" description="Polar residues" evidence="2">
    <location>
        <begin position="534"/>
        <end position="560"/>
    </location>
</feature>
<reference evidence="5" key="1">
    <citation type="submission" date="2025-08" db="UniProtKB">
        <authorList>
            <consortium name="Ensembl"/>
        </authorList>
    </citation>
    <scope>IDENTIFICATION</scope>
</reference>
<accession>A0A7N8YH72</accession>
<dbReference type="RefSeq" id="XP_026157421.1">
    <property type="nucleotide sequence ID" value="XM_026301636.2"/>
</dbReference>
<dbReference type="GO" id="GO:0005829">
    <property type="term" value="C:cytosol"/>
    <property type="evidence" value="ECO:0007669"/>
    <property type="project" value="TreeGrafter"/>
</dbReference>
<dbReference type="Gene3D" id="2.30.29.30">
    <property type="entry name" value="Pleckstrin-homology domain (PH domain)/Phosphotyrosine-binding domain (PTB)"/>
    <property type="match status" value="2"/>
</dbReference>
<proteinExistence type="predicted"/>
<dbReference type="PROSITE" id="PS51064">
    <property type="entry name" value="IRS_PTB"/>
    <property type="match status" value="1"/>
</dbReference>
<feature type="compositionally biased region" description="Polar residues" evidence="2">
    <location>
        <begin position="579"/>
        <end position="593"/>
    </location>
</feature>
<feature type="compositionally biased region" description="Low complexity" evidence="2">
    <location>
        <begin position="11"/>
        <end position="26"/>
    </location>
</feature>
<reference evidence="5" key="2">
    <citation type="submission" date="2025-09" db="UniProtKB">
        <authorList>
            <consortium name="Ensembl"/>
        </authorList>
    </citation>
    <scope>IDENTIFICATION</scope>
</reference>
<protein>
    <submittedName>
        <fullName evidence="5">Insulin receptor substrate 2-B-like</fullName>
    </submittedName>
</protein>
<evidence type="ECO:0000256" key="1">
    <source>
        <dbReference type="ARBA" id="ARBA00022553"/>
    </source>
</evidence>
<feature type="region of interest" description="Disordered" evidence="2">
    <location>
        <begin position="1"/>
        <end position="29"/>
    </location>
</feature>
<dbReference type="InterPro" id="IPR039011">
    <property type="entry name" value="IRS"/>
</dbReference>
<dbReference type="GeneID" id="113127236"/>
<dbReference type="PROSITE" id="PS50003">
    <property type="entry name" value="PH_DOMAIN"/>
    <property type="match status" value="1"/>
</dbReference>
<dbReference type="AlphaFoldDB" id="A0A7N8YH72"/>
<evidence type="ECO:0000313" key="5">
    <source>
        <dbReference type="Ensembl" id="ENSMAMP00000065546.1"/>
    </source>
</evidence>
<dbReference type="Proteomes" id="UP000261640">
    <property type="component" value="Unplaced"/>
</dbReference>
<dbReference type="GO" id="GO:0005886">
    <property type="term" value="C:plasma membrane"/>
    <property type="evidence" value="ECO:0007669"/>
    <property type="project" value="TreeGrafter"/>
</dbReference>
<dbReference type="GO" id="GO:0043548">
    <property type="term" value="F:phosphatidylinositol 3-kinase binding"/>
    <property type="evidence" value="ECO:0007669"/>
    <property type="project" value="TreeGrafter"/>
</dbReference>
<organism evidence="5 6">
    <name type="scientific">Mastacembelus armatus</name>
    <name type="common">zig-zag eel</name>
    <dbReference type="NCBI Taxonomy" id="205130"/>
    <lineage>
        <taxon>Eukaryota</taxon>
        <taxon>Metazoa</taxon>
        <taxon>Chordata</taxon>
        <taxon>Craniata</taxon>
        <taxon>Vertebrata</taxon>
        <taxon>Euteleostomi</taxon>
        <taxon>Actinopterygii</taxon>
        <taxon>Neopterygii</taxon>
        <taxon>Teleostei</taxon>
        <taxon>Neoteleostei</taxon>
        <taxon>Acanthomorphata</taxon>
        <taxon>Anabantaria</taxon>
        <taxon>Synbranchiformes</taxon>
        <taxon>Mastacembelidae</taxon>
        <taxon>Mastacembelus</taxon>
    </lineage>
</organism>
<feature type="compositionally biased region" description="Polar residues" evidence="2">
    <location>
        <begin position="607"/>
        <end position="625"/>
    </location>
</feature>
<dbReference type="PRINTS" id="PR00628">
    <property type="entry name" value="INSULINRSI"/>
</dbReference>
<dbReference type="PANTHER" id="PTHR10614">
    <property type="entry name" value="INSULIN RECEPTOR SUBSTRATE"/>
    <property type="match status" value="1"/>
</dbReference>
<keyword evidence="6" id="KW-1185">Reference proteome</keyword>
<evidence type="ECO:0000256" key="2">
    <source>
        <dbReference type="SAM" id="MobiDB-lite"/>
    </source>
</evidence>
<name>A0A7N8YH72_9TELE</name>
<dbReference type="PANTHER" id="PTHR10614:SF8">
    <property type="entry name" value="INSULIN RECEPTOR SUBSTRATE 3"/>
    <property type="match status" value="1"/>
</dbReference>
<dbReference type="GO" id="GO:0005158">
    <property type="term" value="F:insulin receptor binding"/>
    <property type="evidence" value="ECO:0007669"/>
    <property type="project" value="InterPro"/>
</dbReference>
<dbReference type="Pfam" id="PF02174">
    <property type="entry name" value="IRS"/>
    <property type="match status" value="1"/>
</dbReference>
<dbReference type="InParanoid" id="A0A7N8YH72"/>
<dbReference type="GO" id="GO:0008286">
    <property type="term" value="P:insulin receptor signaling pathway"/>
    <property type="evidence" value="ECO:0007669"/>
    <property type="project" value="InterPro"/>
</dbReference>
<dbReference type="Ensembl" id="ENSMAMT00000053453.1">
    <property type="protein sequence ID" value="ENSMAMP00000065546.1"/>
    <property type="gene ID" value="ENSMAMG00000027276.1"/>
</dbReference>
<dbReference type="SMART" id="SM00233">
    <property type="entry name" value="PH"/>
    <property type="match status" value="1"/>
</dbReference>